<feature type="transmembrane region" description="Helical" evidence="1">
    <location>
        <begin position="25"/>
        <end position="44"/>
    </location>
</feature>
<reference evidence="2 3" key="1">
    <citation type="submission" date="2023-04" db="EMBL/GenBank/DDBJ databases">
        <title>A novel bacteria isolated from coastal sediment.</title>
        <authorList>
            <person name="Liu X.-J."/>
            <person name="Du Z.-J."/>
        </authorList>
    </citation>
    <scope>NUCLEOTIDE SEQUENCE [LARGE SCALE GENOMIC DNA]</scope>
    <source>
        <strain evidence="2 3">SDUM461003</strain>
    </source>
</reference>
<keyword evidence="1" id="KW-0812">Transmembrane</keyword>
<dbReference type="EMBL" id="JARXHW010000082">
    <property type="protein sequence ID" value="MDQ8209548.1"/>
    <property type="molecule type" value="Genomic_DNA"/>
</dbReference>
<proteinExistence type="predicted"/>
<keyword evidence="1" id="KW-0472">Membrane</keyword>
<keyword evidence="1" id="KW-1133">Transmembrane helix</keyword>
<keyword evidence="3" id="KW-1185">Reference proteome</keyword>
<organism evidence="2 3">
    <name type="scientific">Thalassobacterium maritimum</name>
    <dbReference type="NCBI Taxonomy" id="3041265"/>
    <lineage>
        <taxon>Bacteria</taxon>
        <taxon>Pseudomonadati</taxon>
        <taxon>Verrucomicrobiota</taxon>
        <taxon>Opitutia</taxon>
        <taxon>Puniceicoccales</taxon>
        <taxon>Coraliomargaritaceae</taxon>
        <taxon>Thalassobacterium</taxon>
    </lineage>
</organism>
<evidence type="ECO:0000313" key="3">
    <source>
        <dbReference type="Proteomes" id="UP001225316"/>
    </source>
</evidence>
<evidence type="ECO:0000256" key="1">
    <source>
        <dbReference type="SAM" id="Phobius"/>
    </source>
</evidence>
<protein>
    <submittedName>
        <fullName evidence="2">Uncharacterized protein</fullName>
    </submittedName>
</protein>
<dbReference type="Proteomes" id="UP001225316">
    <property type="component" value="Unassembled WGS sequence"/>
</dbReference>
<name>A0ABU1AZI0_9BACT</name>
<accession>A0ABU1AZI0</accession>
<dbReference type="RefSeq" id="WP_308952465.1">
    <property type="nucleotide sequence ID" value="NZ_JARXHW010000082.1"/>
</dbReference>
<sequence length="100" mass="10793">MNNENESLESKVEEILNEPTTTKDIVIGAILGLTLIGYCAAVWLNPGLLDFDGEGPSGKGGRKVVRVMGWIWNRPVASIGGLFGLLITFGTISSIFKKQK</sequence>
<comment type="caution">
    <text evidence="2">The sequence shown here is derived from an EMBL/GenBank/DDBJ whole genome shotgun (WGS) entry which is preliminary data.</text>
</comment>
<feature type="transmembrane region" description="Helical" evidence="1">
    <location>
        <begin position="76"/>
        <end position="96"/>
    </location>
</feature>
<gene>
    <name evidence="2" type="ORF">QEH52_18630</name>
</gene>
<evidence type="ECO:0000313" key="2">
    <source>
        <dbReference type="EMBL" id="MDQ8209548.1"/>
    </source>
</evidence>